<dbReference type="Pfam" id="PF24714">
    <property type="entry name" value="TOR1L1_N"/>
    <property type="match status" value="1"/>
</dbReference>
<dbReference type="Proteomes" id="UP000243975">
    <property type="component" value="Unassembled WGS sequence"/>
</dbReference>
<dbReference type="GO" id="GO:0009826">
    <property type="term" value="P:unidimensional cell growth"/>
    <property type="evidence" value="ECO:0007669"/>
    <property type="project" value="TreeGrafter"/>
</dbReference>
<dbReference type="PANTHER" id="PTHR31355:SF7">
    <property type="entry name" value="MICROTUBULE-ASSOCIATED PROTEIN TORTIFOLIA1"/>
    <property type="match status" value="1"/>
</dbReference>
<feature type="compositionally biased region" description="Polar residues" evidence="1">
    <location>
        <begin position="404"/>
        <end position="422"/>
    </location>
</feature>
<reference evidence="3 4" key="1">
    <citation type="journal article" date="2016" name="Sci. Rep.">
        <title>The genome sequence of the outbreeding globe artichoke constructed de novo incorporating a phase-aware low-pass sequencing strategy of F1 progeny.</title>
        <authorList>
            <person name="Scaglione D."/>
            <person name="Reyes-Chin-Wo S."/>
            <person name="Acquadro A."/>
            <person name="Froenicke L."/>
            <person name="Portis E."/>
            <person name="Beitel C."/>
            <person name="Tirone M."/>
            <person name="Mauro R."/>
            <person name="Lo Monaco A."/>
            <person name="Mauromicale G."/>
            <person name="Faccioli P."/>
            <person name="Cattivelli L."/>
            <person name="Rieseberg L."/>
            <person name="Michelmore R."/>
            <person name="Lanteri S."/>
        </authorList>
    </citation>
    <scope>NUCLEOTIDE SEQUENCE [LARGE SCALE GENOMIC DNA]</scope>
    <source>
        <strain evidence="3">2C</strain>
    </source>
</reference>
<dbReference type="AlphaFoldDB" id="A0A103XY75"/>
<name>A0A103XY75_CYNCS</name>
<evidence type="ECO:0000259" key="2">
    <source>
        <dbReference type="Pfam" id="PF24714"/>
    </source>
</evidence>
<dbReference type="OMA" id="FCATHIG"/>
<dbReference type="GO" id="GO:0010005">
    <property type="term" value="C:cortical microtubule, transverse to long axis"/>
    <property type="evidence" value="ECO:0007669"/>
    <property type="project" value="TreeGrafter"/>
</dbReference>
<evidence type="ECO:0000256" key="1">
    <source>
        <dbReference type="SAM" id="MobiDB-lite"/>
    </source>
</evidence>
<feature type="region of interest" description="Disordered" evidence="1">
    <location>
        <begin position="304"/>
        <end position="363"/>
    </location>
</feature>
<accession>A0A103XY75</accession>
<organism evidence="3 4">
    <name type="scientific">Cynara cardunculus var. scolymus</name>
    <name type="common">Globe artichoke</name>
    <name type="synonym">Cynara scolymus</name>
    <dbReference type="NCBI Taxonomy" id="59895"/>
    <lineage>
        <taxon>Eukaryota</taxon>
        <taxon>Viridiplantae</taxon>
        <taxon>Streptophyta</taxon>
        <taxon>Embryophyta</taxon>
        <taxon>Tracheophyta</taxon>
        <taxon>Spermatophyta</taxon>
        <taxon>Magnoliopsida</taxon>
        <taxon>eudicotyledons</taxon>
        <taxon>Gunneridae</taxon>
        <taxon>Pentapetalae</taxon>
        <taxon>asterids</taxon>
        <taxon>campanulids</taxon>
        <taxon>Asterales</taxon>
        <taxon>Asteraceae</taxon>
        <taxon>Carduoideae</taxon>
        <taxon>Cardueae</taxon>
        <taxon>Carduinae</taxon>
        <taxon>Cynara</taxon>
    </lineage>
</organism>
<feature type="compositionally biased region" description="Basic and acidic residues" evidence="1">
    <location>
        <begin position="435"/>
        <end position="448"/>
    </location>
</feature>
<evidence type="ECO:0000313" key="4">
    <source>
        <dbReference type="Proteomes" id="UP000243975"/>
    </source>
</evidence>
<dbReference type="GO" id="GO:0010031">
    <property type="term" value="P:circumnutation"/>
    <property type="evidence" value="ECO:0007669"/>
    <property type="project" value="TreeGrafter"/>
</dbReference>
<dbReference type="Gramene" id="KVH99125">
    <property type="protein sequence ID" value="KVH99125"/>
    <property type="gene ID" value="Ccrd_022636"/>
</dbReference>
<protein>
    <submittedName>
        <fullName evidence="3">Armadillo-like helical</fullName>
    </submittedName>
</protein>
<evidence type="ECO:0000313" key="3">
    <source>
        <dbReference type="EMBL" id="KVH99125.1"/>
    </source>
</evidence>
<feature type="compositionally biased region" description="Basic and acidic residues" evidence="1">
    <location>
        <begin position="326"/>
        <end position="340"/>
    </location>
</feature>
<feature type="compositionally biased region" description="Low complexity" evidence="1">
    <location>
        <begin position="8"/>
        <end position="25"/>
    </location>
</feature>
<feature type="compositionally biased region" description="Basic and acidic residues" evidence="1">
    <location>
        <begin position="304"/>
        <end position="319"/>
    </location>
</feature>
<gene>
    <name evidence="3" type="ORF">Ccrd_022636</name>
</gene>
<dbReference type="Gene3D" id="1.25.10.10">
    <property type="entry name" value="Leucine-rich Repeat Variant"/>
    <property type="match status" value="2"/>
</dbReference>
<dbReference type="GO" id="GO:0008017">
    <property type="term" value="F:microtubule binding"/>
    <property type="evidence" value="ECO:0007669"/>
    <property type="project" value="InterPro"/>
</dbReference>
<dbReference type="InterPro" id="IPR016024">
    <property type="entry name" value="ARM-type_fold"/>
</dbReference>
<feature type="domain" description="TORTIFOLIA1/SINE1-2 N-terminal" evidence="2">
    <location>
        <begin position="33"/>
        <end position="298"/>
    </location>
</feature>
<dbReference type="EMBL" id="LEKV01003637">
    <property type="protein sequence ID" value="KVH99125.1"/>
    <property type="molecule type" value="Genomic_DNA"/>
</dbReference>
<feature type="compositionally biased region" description="Polar residues" evidence="1">
    <location>
        <begin position="341"/>
        <end position="350"/>
    </location>
</feature>
<feature type="region of interest" description="Disordered" evidence="1">
    <location>
        <begin position="1"/>
        <end position="25"/>
    </location>
</feature>
<dbReference type="InterPro" id="IPR011989">
    <property type="entry name" value="ARM-like"/>
</dbReference>
<keyword evidence="4" id="KW-1185">Reference proteome</keyword>
<sequence>MSTKSLKPTKSPVVTPSPPSSRSSSLSAHLAMVEIKQRILTSLSRLADRDTHQIAVEDLETIIKTLSPDGISMILNSLFDAINDTTTNKPAVKKESIRLLAFLAATHTDSAATHLPKIIGNILKRLKDSDSGVKDACREAIGQLSFLYLKGENGDNNIGSVVSLFVKPLFDAMNEQHKGVQGGAAMCMAKMVEMASDHPPLLAFQKLNGRICKFLNSPNFLANAALLPVVGAISGQVLEPLLQSIHECLKSSDWTTRKAAADTLNVLALYSSNLITEKPSSTIMVLEACRFDKALQVWKHISEGCEDQKPPDHGQDSKWRNGLPKSDGKRTELRPPKDGQTDGQNVSEKTVGTKKKAPPLSDKELNPEFFQRLERRVSGEVEVVVNRRFLKSSNSQNEEEPDINDTNVGSMSKSKINLQDCNPESGAGGPSSRQQEVDDKNDRTHREGLMSSNGN</sequence>
<feature type="region of interest" description="Disordered" evidence="1">
    <location>
        <begin position="393"/>
        <end position="455"/>
    </location>
</feature>
<dbReference type="InterPro" id="IPR033337">
    <property type="entry name" value="TORTIFOLIA1/SINE1-2"/>
</dbReference>
<proteinExistence type="predicted"/>
<dbReference type="SUPFAM" id="SSF48371">
    <property type="entry name" value="ARM repeat"/>
    <property type="match status" value="1"/>
</dbReference>
<dbReference type="InterPro" id="IPR057600">
    <property type="entry name" value="TORTIFOLIA1/SINE1-2_N"/>
</dbReference>
<comment type="caution">
    <text evidence="3">The sequence shown here is derived from an EMBL/GenBank/DDBJ whole genome shotgun (WGS) entry which is preliminary data.</text>
</comment>
<dbReference type="PANTHER" id="PTHR31355">
    <property type="entry name" value="MICROTUBULE-ASSOCIATED PROTEIN TORTIFOLIA1"/>
    <property type="match status" value="1"/>
</dbReference>